<dbReference type="OrthoDB" id="1883113at2"/>
<dbReference type="STRING" id="582402.Hbal_0967"/>
<gene>
    <name evidence="2" type="ordered locus">Hbal_0967</name>
</gene>
<evidence type="ECO:0000313" key="3">
    <source>
        <dbReference type="Proteomes" id="UP000002745"/>
    </source>
</evidence>
<dbReference type="Proteomes" id="UP000002745">
    <property type="component" value="Chromosome"/>
</dbReference>
<dbReference type="Pfam" id="PF00534">
    <property type="entry name" value="Glycos_transf_1"/>
    <property type="match status" value="1"/>
</dbReference>
<dbReference type="SUPFAM" id="SSF53756">
    <property type="entry name" value="UDP-Glycosyltransferase/glycogen phosphorylase"/>
    <property type="match status" value="1"/>
</dbReference>
<evidence type="ECO:0000259" key="1">
    <source>
        <dbReference type="Pfam" id="PF00534"/>
    </source>
</evidence>
<dbReference type="EMBL" id="CP001678">
    <property type="protein sequence ID" value="ACT58661.1"/>
    <property type="molecule type" value="Genomic_DNA"/>
</dbReference>
<evidence type="ECO:0000313" key="2">
    <source>
        <dbReference type="EMBL" id="ACT58661.1"/>
    </source>
</evidence>
<dbReference type="InterPro" id="IPR001296">
    <property type="entry name" value="Glyco_trans_1"/>
</dbReference>
<accession>C6XQQ5</accession>
<feature type="domain" description="Glycosyl transferase family 1" evidence="1">
    <location>
        <begin position="310"/>
        <end position="451"/>
    </location>
</feature>
<dbReference type="HOGENOM" id="CLU_562329_0_0_5"/>
<dbReference type="AlphaFoldDB" id="C6XQQ5"/>
<dbReference type="Gene3D" id="3.40.50.2000">
    <property type="entry name" value="Glycogen Phosphorylase B"/>
    <property type="match status" value="1"/>
</dbReference>
<organism evidence="2 3">
    <name type="scientific">Hirschia baltica (strain ATCC 49814 / DSM 5838 / IFAM 1418)</name>
    <dbReference type="NCBI Taxonomy" id="582402"/>
    <lineage>
        <taxon>Bacteria</taxon>
        <taxon>Pseudomonadati</taxon>
        <taxon>Pseudomonadota</taxon>
        <taxon>Alphaproteobacteria</taxon>
        <taxon>Hyphomonadales</taxon>
        <taxon>Hyphomonadaceae</taxon>
        <taxon>Hirschia</taxon>
    </lineage>
</organism>
<name>C6XQQ5_HIRBI</name>
<dbReference type="GO" id="GO:0016757">
    <property type="term" value="F:glycosyltransferase activity"/>
    <property type="evidence" value="ECO:0007669"/>
    <property type="project" value="InterPro"/>
</dbReference>
<protein>
    <submittedName>
        <fullName evidence="2">Glycosyl transferase group 1</fullName>
    </submittedName>
</protein>
<reference evidence="3" key="1">
    <citation type="journal article" date="2011" name="J. Bacteriol.">
        <title>Genome sequences of eight morphologically diverse alphaproteobacteria.</title>
        <authorList>
            <consortium name="US DOE Joint Genome Institute"/>
            <person name="Brown P.J."/>
            <person name="Kysela D.T."/>
            <person name="Buechlein A."/>
            <person name="Hemmerich C."/>
            <person name="Brun Y.V."/>
        </authorList>
    </citation>
    <scope>NUCLEOTIDE SEQUENCE [LARGE SCALE GENOMIC DNA]</scope>
    <source>
        <strain evidence="3">ATCC 49814 / DSM 5838 / IFAM 1418</strain>
    </source>
</reference>
<dbReference type="eggNOG" id="COG0438">
    <property type="taxonomic scope" value="Bacteria"/>
</dbReference>
<keyword evidence="2" id="KW-0808">Transferase</keyword>
<dbReference type="KEGG" id="hba:Hbal_0967"/>
<keyword evidence="3" id="KW-1185">Reference proteome</keyword>
<sequence>MGKSQPDKLAQDALKKRNPKQAISYLSNRYANGGQIEYLIACIDIMHLFHEDIEFFHSLLWTIKRLVHTRGASLSVKEHDKILYKKLALKYFRFIDYLGHELNIPEENKANTTPKRLLIIGQQFLRPPYSITMCMLEFARIARIGGFEDIKLFITNEYPEKPASTFHESMWAVQSTVIGDENYDFKGDQISIHSHPKQGISKQSIQDNIAYIEEYAPDAVLLVGDNIILGDVCAKFLPTMCWPISQTLSASLAHTHYYRSEIEPMQQIDWKRLKHEPPKMLKQDFDLLTEGENQASLSRDDLKLPEDAFAFVLVGGRIEQEITLEFRKLLFAILEASPNAYLVIVGPVSQSLKLEFALYQERIRWVRFIDDLRSAMSNCDAFLNPPRQGGGNSAYWAMLEGLPILTLDDCDVQMTIREGAAVKTLEELQALAILVMNDENVRNDYIEKSKARIASFRTEAESGSNLMSGVKYCIEEFNTRLLCNV</sequence>
<dbReference type="RefSeq" id="WP_015826811.1">
    <property type="nucleotide sequence ID" value="NC_012982.1"/>
</dbReference>
<proteinExistence type="predicted"/>